<dbReference type="EMBL" id="BAABLM010000001">
    <property type="protein sequence ID" value="GAA4665494.1"/>
    <property type="molecule type" value="Genomic_DNA"/>
</dbReference>
<organism evidence="1 2">
    <name type="scientific">Frondihabitans cladoniiphilus</name>
    <dbReference type="NCBI Taxonomy" id="715785"/>
    <lineage>
        <taxon>Bacteria</taxon>
        <taxon>Bacillati</taxon>
        <taxon>Actinomycetota</taxon>
        <taxon>Actinomycetes</taxon>
        <taxon>Micrococcales</taxon>
        <taxon>Microbacteriaceae</taxon>
        <taxon>Frondihabitans</taxon>
    </lineage>
</organism>
<sequence>MSDSEHPPIRDAATAEAVTTVAPALPGAGIIQQRWSDLAFVHWRVEPERVAPLLPPGTRPDVFDGSTWVGLIGFELGRSAFGPLPPVPYFGTFPETNVRLYSVDDEGRRGVVFRSLEAAKLPPVLAARAGLGLPYTWADMSIVRGGGTLTYDSRRRWPAAAGASPHPTSHLTIRPLDEKVSGDPLADFLTARWGMHVERGGTTRYWRNEHPAWPLQRAELVELDDQLVAAGGLPGVVERAPDSVLYSRGVTTRFSLPERQRVSFNRPMAIPATG</sequence>
<reference evidence="2" key="1">
    <citation type="journal article" date="2019" name="Int. J. Syst. Evol. Microbiol.">
        <title>The Global Catalogue of Microorganisms (GCM) 10K type strain sequencing project: providing services to taxonomists for standard genome sequencing and annotation.</title>
        <authorList>
            <consortium name="The Broad Institute Genomics Platform"/>
            <consortium name="The Broad Institute Genome Sequencing Center for Infectious Disease"/>
            <person name="Wu L."/>
            <person name="Ma J."/>
        </authorList>
    </citation>
    <scope>NUCLEOTIDE SEQUENCE [LARGE SCALE GENOMIC DNA]</scope>
    <source>
        <strain evidence="2">JCM 18956</strain>
    </source>
</reference>
<dbReference type="InterPro" id="IPR018644">
    <property type="entry name" value="DUF2071"/>
</dbReference>
<dbReference type="SUPFAM" id="SSF160104">
    <property type="entry name" value="Acetoacetate decarboxylase-like"/>
    <property type="match status" value="1"/>
</dbReference>
<dbReference type="InterPro" id="IPR023375">
    <property type="entry name" value="ADC_dom_sf"/>
</dbReference>
<keyword evidence="2" id="KW-1185">Reference proteome</keyword>
<evidence type="ECO:0000313" key="2">
    <source>
        <dbReference type="Proteomes" id="UP001501295"/>
    </source>
</evidence>
<dbReference type="Proteomes" id="UP001501295">
    <property type="component" value="Unassembled WGS sequence"/>
</dbReference>
<dbReference type="Pfam" id="PF09844">
    <property type="entry name" value="DUF2071"/>
    <property type="match status" value="1"/>
</dbReference>
<name>A0ABP8VJE0_9MICO</name>
<dbReference type="RefSeq" id="WP_345372533.1">
    <property type="nucleotide sequence ID" value="NZ_BAABLM010000001.1"/>
</dbReference>
<dbReference type="PANTHER" id="PTHR39186">
    <property type="entry name" value="DUF2071 FAMILY PROTEIN"/>
    <property type="match status" value="1"/>
</dbReference>
<proteinExistence type="predicted"/>
<accession>A0ABP8VJE0</accession>
<comment type="caution">
    <text evidence="1">The sequence shown here is derived from an EMBL/GenBank/DDBJ whole genome shotgun (WGS) entry which is preliminary data.</text>
</comment>
<protein>
    <submittedName>
        <fullName evidence="1">DUF2071 domain-containing protein</fullName>
    </submittedName>
</protein>
<dbReference type="PANTHER" id="PTHR39186:SF1">
    <property type="entry name" value="DUF2071 DOMAIN-CONTAINING PROTEIN"/>
    <property type="match status" value="1"/>
</dbReference>
<gene>
    <name evidence="1" type="ORF">GCM10025780_03580</name>
</gene>
<dbReference type="Gene3D" id="2.40.400.10">
    <property type="entry name" value="Acetoacetate decarboxylase-like"/>
    <property type="match status" value="1"/>
</dbReference>
<evidence type="ECO:0000313" key="1">
    <source>
        <dbReference type="EMBL" id="GAA4665494.1"/>
    </source>
</evidence>